<protein>
    <submittedName>
        <fullName evidence="1">Uncharacterized protein</fullName>
    </submittedName>
</protein>
<dbReference type="Proteomes" id="UP000233551">
    <property type="component" value="Unassembled WGS sequence"/>
</dbReference>
<comment type="caution">
    <text evidence="1">The sequence shown here is derived from an EMBL/GenBank/DDBJ whole genome shotgun (WGS) entry which is preliminary data.</text>
</comment>
<dbReference type="AlphaFoldDB" id="A0A2I0K997"/>
<evidence type="ECO:0000313" key="2">
    <source>
        <dbReference type="Proteomes" id="UP000233551"/>
    </source>
</evidence>
<proteinExistence type="predicted"/>
<dbReference type="EMBL" id="PGOL01000770">
    <property type="protein sequence ID" value="PKI65104.1"/>
    <property type="molecule type" value="Genomic_DNA"/>
</dbReference>
<keyword evidence="2" id="KW-1185">Reference proteome</keyword>
<organism evidence="1 2">
    <name type="scientific">Punica granatum</name>
    <name type="common">Pomegranate</name>
    <dbReference type="NCBI Taxonomy" id="22663"/>
    <lineage>
        <taxon>Eukaryota</taxon>
        <taxon>Viridiplantae</taxon>
        <taxon>Streptophyta</taxon>
        <taxon>Embryophyta</taxon>
        <taxon>Tracheophyta</taxon>
        <taxon>Spermatophyta</taxon>
        <taxon>Magnoliopsida</taxon>
        <taxon>eudicotyledons</taxon>
        <taxon>Gunneridae</taxon>
        <taxon>Pentapetalae</taxon>
        <taxon>rosids</taxon>
        <taxon>malvids</taxon>
        <taxon>Myrtales</taxon>
        <taxon>Lythraceae</taxon>
        <taxon>Punica</taxon>
    </lineage>
</organism>
<reference evidence="1 2" key="1">
    <citation type="submission" date="2017-11" db="EMBL/GenBank/DDBJ databases">
        <title>De-novo sequencing of pomegranate (Punica granatum L.) genome.</title>
        <authorList>
            <person name="Akparov Z."/>
            <person name="Amiraslanov A."/>
            <person name="Hajiyeva S."/>
            <person name="Abbasov M."/>
            <person name="Kaur K."/>
            <person name="Hamwieh A."/>
            <person name="Solovyev V."/>
            <person name="Salamov A."/>
            <person name="Braich B."/>
            <person name="Kosarev P."/>
            <person name="Mahmoud A."/>
            <person name="Hajiyev E."/>
            <person name="Babayeva S."/>
            <person name="Izzatullayeva V."/>
            <person name="Mammadov A."/>
            <person name="Mammadov A."/>
            <person name="Sharifova S."/>
            <person name="Ojaghi J."/>
            <person name="Eynullazada K."/>
            <person name="Bayramov B."/>
            <person name="Abdulazimova A."/>
            <person name="Shahmuradov I."/>
        </authorList>
    </citation>
    <scope>NUCLEOTIDE SEQUENCE [LARGE SCALE GENOMIC DNA]</scope>
    <source>
        <strain evidence="2">cv. AG2017</strain>
        <tissue evidence="1">Leaf</tissue>
    </source>
</reference>
<sequence>MTTLYDGNNCRVASLDCRQLGLGSGERQRLRRGTGWLERTFAMQIQGEIEIMGHRSLVAALISWNSRGPMRFAVIVVLPNSNSALKPSRPSP</sequence>
<gene>
    <name evidence="1" type="ORF">CRG98_014573</name>
</gene>
<evidence type="ECO:0000313" key="1">
    <source>
        <dbReference type="EMBL" id="PKI65104.1"/>
    </source>
</evidence>
<accession>A0A2I0K997</accession>
<name>A0A2I0K997_PUNGR</name>